<comment type="caution">
    <text evidence="2">The sequence shown here is derived from an EMBL/GenBank/DDBJ whole genome shotgun (WGS) entry which is preliminary data.</text>
</comment>
<feature type="transmembrane region" description="Helical" evidence="1">
    <location>
        <begin position="139"/>
        <end position="160"/>
    </location>
</feature>
<sequence>MFRLPFLFIATGLACFALFDILTLSQAAAWIAHPPRTPSGWFHVHLLVLGWATMIAMGAVYQLIHVVLQKEIFSRKLGYVHYAAFTAGTAGLLAGFVVSSVVWIAVFAVLAWIGIVLFTVNIAMTLFRAAVWNPITLSTAGALGCLVLTGTLGLTMGLNFGFNLWPEWHERLLHAHIWIGTLGWFGLLITGFSYKMLPMFYLAHGVSDRTPYTVLILWTASVLTGAIAFLTAAPGFVLIVPVALLTSAVCVYNVYVSRVRKARHKKSPGAGIAAVVISTRALAAFCTLALLYMLAQPARAMDERMIVIAGWAYLWGWVGLTILGYLSKIVPFLWWTHKYGPLVGKKKIPTMGDLLEDRYVAYGLAAIAISLLSLIAGLLLGQNSLIEWSGAALSFVSLVYVMFIGRVFAR</sequence>
<feature type="transmembrane region" description="Helical" evidence="1">
    <location>
        <begin position="79"/>
        <end position="98"/>
    </location>
</feature>
<protein>
    <submittedName>
        <fullName evidence="2">Uncharacterized protein</fullName>
    </submittedName>
</protein>
<dbReference type="EMBL" id="JXAK01000007">
    <property type="protein sequence ID" value="KIL41675.1"/>
    <property type="molecule type" value="Genomic_DNA"/>
</dbReference>
<dbReference type="RefSeq" id="WP_041046566.1">
    <property type="nucleotide sequence ID" value="NZ_JXAK01000007.1"/>
</dbReference>
<feature type="transmembrane region" description="Helical" evidence="1">
    <location>
        <begin position="306"/>
        <end position="326"/>
    </location>
</feature>
<dbReference type="Gene3D" id="1.20.210.10">
    <property type="entry name" value="Cytochrome c oxidase-like, subunit I domain"/>
    <property type="match status" value="1"/>
</dbReference>
<feature type="transmembrane region" description="Helical" evidence="1">
    <location>
        <begin position="104"/>
        <end position="127"/>
    </location>
</feature>
<keyword evidence="1" id="KW-1133">Transmembrane helix</keyword>
<dbReference type="PROSITE" id="PS51257">
    <property type="entry name" value="PROKAR_LIPOPROTEIN"/>
    <property type="match status" value="1"/>
</dbReference>
<keyword evidence="1" id="KW-0472">Membrane</keyword>
<gene>
    <name evidence="2" type="ORF">SD70_06080</name>
</gene>
<dbReference type="InterPro" id="IPR036927">
    <property type="entry name" value="Cyt_c_oxase-like_su1_sf"/>
</dbReference>
<keyword evidence="1" id="KW-0812">Transmembrane</keyword>
<feature type="transmembrane region" description="Helical" evidence="1">
    <location>
        <begin position="386"/>
        <end position="409"/>
    </location>
</feature>
<evidence type="ECO:0000313" key="3">
    <source>
        <dbReference type="Proteomes" id="UP000031967"/>
    </source>
</evidence>
<dbReference type="SUPFAM" id="SSF81442">
    <property type="entry name" value="Cytochrome c oxidase subunit I-like"/>
    <property type="match status" value="1"/>
</dbReference>
<feature type="transmembrane region" description="Helical" evidence="1">
    <location>
        <begin position="236"/>
        <end position="256"/>
    </location>
</feature>
<reference evidence="2 3" key="1">
    <citation type="submission" date="2014-12" db="EMBL/GenBank/DDBJ databases">
        <title>Draft genome sequence of Paenibacillus kamchatkensis strain B-2647.</title>
        <authorList>
            <person name="Karlyshev A.V."/>
            <person name="Kudryashova E.B."/>
        </authorList>
    </citation>
    <scope>NUCLEOTIDE SEQUENCE [LARGE SCALE GENOMIC DNA]</scope>
    <source>
        <strain evidence="2 3">VKM B-2647</strain>
    </source>
</reference>
<organism evidence="2 3">
    <name type="scientific">Gordoniibacillus kamchatkensis</name>
    <dbReference type="NCBI Taxonomy" id="1590651"/>
    <lineage>
        <taxon>Bacteria</taxon>
        <taxon>Bacillati</taxon>
        <taxon>Bacillota</taxon>
        <taxon>Bacilli</taxon>
        <taxon>Bacillales</taxon>
        <taxon>Paenibacillaceae</taxon>
        <taxon>Gordoniibacillus</taxon>
    </lineage>
</organism>
<accession>A0ABR5AL31</accession>
<feature type="transmembrane region" description="Helical" evidence="1">
    <location>
        <begin position="268"/>
        <end position="294"/>
    </location>
</feature>
<feature type="transmembrane region" description="Helical" evidence="1">
    <location>
        <begin position="172"/>
        <end position="192"/>
    </location>
</feature>
<proteinExistence type="predicted"/>
<feature type="transmembrane region" description="Helical" evidence="1">
    <location>
        <begin position="359"/>
        <end position="380"/>
    </location>
</feature>
<keyword evidence="3" id="KW-1185">Reference proteome</keyword>
<dbReference type="Proteomes" id="UP000031967">
    <property type="component" value="Unassembled WGS sequence"/>
</dbReference>
<evidence type="ECO:0000256" key="1">
    <source>
        <dbReference type="SAM" id="Phobius"/>
    </source>
</evidence>
<name>A0ABR5AL31_9BACL</name>
<feature type="transmembrane region" description="Helical" evidence="1">
    <location>
        <begin position="43"/>
        <end position="67"/>
    </location>
</feature>
<evidence type="ECO:0000313" key="2">
    <source>
        <dbReference type="EMBL" id="KIL41675.1"/>
    </source>
</evidence>
<feature type="transmembrane region" description="Helical" evidence="1">
    <location>
        <begin position="212"/>
        <end position="230"/>
    </location>
</feature>